<dbReference type="AlphaFoldDB" id="A0A077QK81"/>
<organism evidence="1">
    <name type="scientific">Xenorhabdus bovienii str. Intermedium</name>
    <dbReference type="NCBI Taxonomy" id="1379677"/>
    <lineage>
        <taxon>Bacteria</taxon>
        <taxon>Pseudomonadati</taxon>
        <taxon>Pseudomonadota</taxon>
        <taxon>Gammaproteobacteria</taxon>
        <taxon>Enterobacterales</taxon>
        <taxon>Morganellaceae</taxon>
        <taxon>Xenorhabdus</taxon>
    </lineage>
</organism>
<dbReference type="Proteomes" id="UP000028480">
    <property type="component" value="Unassembled WGS sequence"/>
</dbReference>
<sequence>MDKLPHHLQATVLQLLFDLLSAVYKIKKFNLSLFFLHLKNTIIGALYSEKYTNCTSNFFCYK</sequence>
<comment type="caution">
    <text evidence="1">The sequence shown here is derived from an EMBL/GenBank/DDBJ whole genome shotgun (WGS) entry which is preliminary data.</text>
</comment>
<proteinExistence type="predicted"/>
<evidence type="ECO:0000313" key="1">
    <source>
        <dbReference type="EMBL" id="CDH33608.1"/>
    </source>
</evidence>
<gene>
    <name evidence="1" type="ORF">XBI1_2740001</name>
</gene>
<name>A0A077QK81_XENBV</name>
<protein>
    <submittedName>
        <fullName evidence="1">Uncharacterized protein</fullName>
    </submittedName>
</protein>
<accession>A0A077QK81</accession>
<reference evidence="1" key="1">
    <citation type="submission" date="2013-07" db="EMBL/GenBank/DDBJ databases">
        <title>Sub-species coevolution in mutualistic symbiosis.</title>
        <authorList>
            <person name="Murfin K."/>
            <person name="Klassen J."/>
            <person name="Lee M."/>
            <person name="Forst S."/>
            <person name="Stock P."/>
            <person name="Goodrich-Blair H."/>
        </authorList>
    </citation>
    <scope>NUCLEOTIDE SEQUENCE [LARGE SCALE GENOMIC DNA]</scope>
    <source>
        <strain evidence="1">Intermedium</strain>
    </source>
</reference>
<dbReference type="EMBL" id="CBTB010000195">
    <property type="protein sequence ID" value="CDH33608.1"/>
    <property type="molecule type" value="Genomic_DNA"/>
</dbReference>
<dbReference type="HOGENOM" id="CLU_2903290_0_0_6"/>